<comment type="similarity">
    <text evidence="1">Belongs to the peptidase S16 family.</text>
</comment>
<dbReference type="Pfam" id="PF13180">
    <property type="entry name" value="PDZ_2"/>
    <property type="match status" value="1"/>
</dbReference>
<dbReference type="NCBIfam" id="NF041438">
    <property type="entry name" value="SepM_fam_S16"/>
    <property type="match status" value="1"/>
</dbReference>
<dbReference type="Pfam" id="PF05362">
    <property type="entry name" value="Lon_C"/>
    <property type="match status" value="1"/>
</dbReference>
<accession>A0A0J1ILD2</accession>
<comment type="caution">
    <text evidence="2">The sequence shown here is derived from an EMBL/GenBank/DDBJ whole genome shotgun (WGS) entry which is preliminary data.</text>
</comment>
<dbReference type="InterPro" id="IPR014721">
    <property type="entry name" value="Ribsml_uS5_D2-typ_fold_subgr"/>
</dbReference>
<comment type="catalytic activity">
    <reaction evidence="1">
        <text>Hydrolysis of proteins in presence of ATP.</text>
        <dbReference type="EC" id="3.4.21.53"/>
    </reaction>
</comment>
<dbReference type="SUPFAM" id="SSF54211">
    <property type="entry name" value="Ribosomal protein S5 domain 2-like"/>
    <property type="match status" value="1"/>
</dbReference>
<dbReference type="GO" id="GO:0004252">
    <property type="term" value="F:serine-type endopeptidase activity"/>
    <property type="evidence" value="ECO:0007669"/>
    <property type="project" value="UniProtKB-UniRule"/>
</dbReference>
<dbReference type="OrthoDB" id="2356897at2"/>
<proteinExistence type="inferred from homology"/>
<dbReference type="PANTHER" id="PTHR10046">
    <property type="entry name" value="ATP DEPENDENT LON PROTEASE FAMILY MEMBER"/>
    <property type="match status" value="1"/>
</dbReference>
<dbReference type="Gene3D" id="3.30.230.10">
    <property type="match status" value="1"/>
</dbReference>
<dbReference type="GO" id="GO:0004176">
    <property type="term" value="F:ATP-dependent peptidase activity"/>
    <property type="evidence" value="ECO:0007669"/>
    <property type="project" value="UniProtKB-UniRule"/>
</dbReference>
<dbReference type="EMBL" id="LDPH01000007">
    <property type="protein sequence ID" value="KLV26812.1"/>
    <property type="molecule type" value="Genomic_DNA"/>
</dbReference>
<reference evidence="2 3" key="1">
    <citation type="submission" date="2015-05" db="EMBL/GenBank/DDBJ databases">
        <title>Whole genome sequence and identification of bacterial endophytes from Costus igneus.</title>
        <authorList>
            <person name="Lee Y.P."/>
            <person name="Gan H.M."/>
            <person name="Eng W."/>
            <person name="Wheatley M.S."/>
            <person name="Caraballo A."/>
            <person name="Polter S."/>
            <person name="Savka M.A."/>
            <person name="Hudson A.O."/>
        </authorList>
    </citation>
    <scope>NUCLEOTIDE SEQUENCE [LARGE SCALE GENOMIC DNA]</scope>
    <source>
        <strain evidence="2 3">RIT379</strain>
    </source>
</reference>
<dbReference type="GO" id="GO:0005524">
    <property type="term" value="F:ATP binding"/>
    <property type="evidence" value="ECO:0007669"/>
    <property type="project" value="InterPro"/>
</dbReference>
<dbReference type="PROSITE" id="PS51786">
    <property type="entry name" value="LON_PROTEOLYTIC"/>
    <property type="match status" value="1"/>
</dbReference>
<dbReference type="SUPFAM" id="SSF50156">
    <property type="entry name" value="PDZ domain-like"/>
    <property type="match status" value="1"/>
</dbReference>
<feature type="active site" evidence="1">
    <location>
        <position position="284"/>
    </location>
</feature>
<dbReference type="InterPro" id="IPR008269">
    <property type="entry name" value="Lon_proteolytic"/>
</dbReference>
<name>A0A0J1ILD2_NIACI</name>
<dbReference type="InterPro" id="IPR020568">
    <property type="entry name" value="Ribosomal_Su5_D2-typ_SF"/>
</dbReference>
<protein>
    <recommendedName>
        <fullName evidence="1">endopeptidase La</fullName>
        <ecNumber evidence="1">3.4.21.53</ecNumber>
    </recommendedName>
</protein>
<sequence>MNKSRKSIFSKKWLIILFGVLIILLFIPTPYYLNQPGSIEALASKVTVENGTKSEKGSLNLTTVYSIKANNPYIYLYGLVAPHTEIRKEEEVKGNLSDDEYNKLLLHMMDTSKQNAIIASLHAAGKKVEFTYNGIFVAQVLDNSKAKSIIQVGDIIKKVDGKAFTKSEKLIAYLKEKQAGDIVHLEFLHGKKKKEADVEVIELDKKTGQVGIGIAPEDNMTIHPSIDVKINSENIGGPSAGFMFSLEVYNQIVKEDLTRGYKIAGTGTMDAEGNVGQIGGIKHKIVAAHKEDVDIFFYPRDITEYDTNEKEIKEQVKEEGYTDIKIVPVSTLKEAIEYLEKLPEKK</sequence>
<keyword evidence="1" id="KW-0720">Serine protease</keyword>
<dbReference type="PATRIC" id="fig|1397.4.peg.5230"/>
<dbReference type="GeneID" id="56347809"/>
<keyword evidence="1" id="KW-0378">Hydrolase</keyword>
<dbReference type="GO" id="GO:0030163">
    <property type="term" value="P:protein catabolic process"/>
    <property type="evidence" value="ECO:0007669"/>
    <property type="project" value="InterPro"/>
</dbReference>
<keyword evidence="3" id="KW-1185">Reference proteome</keyword>
<dbReference type="GO" id="GO:0006508">
    <property type="term" value="P:proteolysis"/>
    <property type="evidence" value="ECO:0007669"/>
    <property type="project" value="UniProtKB-KW"/>
</dbReference>
<dbReference type="EC" id="3.4.21.53" evidence="1"/>
<dbReference type="InterPro" id="IPR036034">
    <property type="entry name" value="PDZ_sf"/>
</dbReference>
<dbReference type="RefSeq" id="WP_047941787.1">
    <property type="nucleotide sequence ID" value="NZ_CP053989.1"/>
</dbReference>
<dbReference type="Proteomes" id="UP000036045">
    <property type="component" value="Unassembled WGS sequence"/>
</dbReference>
<keyword evidence="1" id="KW-0645">Protease</keyword>
<organism evidence="2 3">
    <name type="scientific">Niallia circulans</name>
    <name type="common">Bacillus circulans</name>
    <dbReference type="NCBI Taxonomy" id="1397"/>
    <lineage>
        <taxon>Bacteria</taxon>
        <taxon>Bacillati</taxon>
        <taxon>Bacillota</taxon>
        <taxon>Bacilli</taxon>
        <taxon>Bacillales</taxon>
        <taxon>Bacillaceae</taxon>
        <taxon>Niallia</taxon>
    </lineage>
</organism>
<dbReference type="InterPro" id="IPR001478">
    <property type="entry name" value="PDZ"/>
</dbReference>
<feature type="active site" evidence="1">
    <location>
        <position position="239"/>
    </location>
</feature>
<gene>
    <name evidence="2" type="ORF">ABW02_09730</name>
</gene>
<dbReference type="AlphaFoldDB" id="A0A0J1ILD2"/>
<evidence type="ECO:0000313" key="3">
    <source>
        <dbReference type="Proteomes" id="UP000036045"/>
    </source>
</evidence>
<evidence type="ECO:0000256" key="1">
    <source>
        <dbReference type="PROSITE-ProRule" id="PRU01122"/>
    </source>
</evidence>
<dbReference type="InterPro" id="IPR027065">
    <property type="entry name" value="Lon_Prtase"/>
</dbReference>
<evidence type="ECO:0000313" key="2">
    <source>
        <dbReference type="EMBL" id="KLV26812.1"/>
    </source>
</evidence>
<dbReference type="SMART" id="SM00228">
    <property type="entry name" value="PDZ"/>
    <property type="match status" value="1"/>
</dbReference>